<keyword evidence="1" id="KW-1133">Transmembrane helix</keyword>
<name>A0A9W7ZRC0_9FUNG</name>
<dbReference type="EMBL" id="JANBPT010000938">
    <property type="protein sequence ID" value="KAJ1911381.1"/>
    <property type="molecule type" value="Genomic_DNA"/>
</dbReference>
<dbReference type="OrthoDB" id="5564936at2759"/>
<accession>A0A9W7ZRC0</accession>
<gene>
    <name evidence="2" type="ORF">IWQ60_010165</name>
</gene>
<sequence length="298" mass="34226">MIAFSRPVPQVFQSVLRHHRPLAPAVVGRTVVYQRSLSSFRRPGGLLNHLLTHRAGLTSFGQQYHPRHPPTRFAGLFTVTGAPVRHVASTSEKAALKRRNERVSEVKGLDDPQLTLIYTAPAAETMDVQKRNGSIFFFVALLAIPYIVYAYWERAYLVIPAFYAAIMPLSRQHWLCKRLVTRMWLVNDKSGRLPRGVRETFTAHTVNQRAPLFPEQLVRIEIYSFWGKNHQYVVPIGQLKLDGLKGRRDRWAFRDPVDVNGKRLPKFLLLDYEIDQKSFAQLRILKHQIASHDEIISG</sequence>
<evidence type="ECO:0000313" key="2">
    <source>
        <dbReference type="EMBL" id="KAJ1911381.1"/>
    </source>
</evidence>
<evidence type="ECO:0000256" key="1">
    <source>
        <dbReference type="SAM" id="Phobius"/>
    </source>
</evidence>
<reference evidence="2" key="1">
    <citation type="submission" date="2022-07" db="EMBL/GenBank/DDBJ databases">
        <title>Phylogenomic reconstructions and comparative analyses of Kickxellomycotina fungi.</title>
        <authorList>
            <person name="Reynolds N.K."/>
            <person name="Stajich J.E."/>
            <person name="Barry K."/>
            <person name="Grigoriev I.V."/>
            <person name="Crous P."/>
            <person name="Smith M.E."/>
        </authorList>
    </citation>
    <scope>NUCLEOTIDE SEQUENCE</scope>
    <source>
        <strain evidence="2">RSA 861</strain>
    </source>
</reference>
<protein>
    <submittedName>
        <fullName evidence="2">Uncharacterized protein</fullName>
    </submittedName>
</protein>
<organism evidence="2 3">
    <name type="scientific">Tieghemiomyces parasiticus</name>
    <dbReference type="NCBI Taxonomy" id="78921"/>
    <lineage>
        <taxon>Eukaryota</taxon>
        <taxon>Fungi</taxon>
        <taxon>Fungi incertae sedis</taxon>
        <taxon>Zoopagomycota</taxon>
        <taxon>Kickxellomycotina</taxon>
        <taxon>Dimargaritomycetes</taxon>
        <taxon>Dimargaritales</taxon>
        <taxon>Dimargaritaceae</taxon>
        <taxon>Tieghemiomyces</taxon>
    </lineage>
</organism>
<keyword evidence="1" id="KW-0472">Membrane</keyword>
<keyword evidence="3" id="KW-1185">Reference proteome</keyword>
<comment type="caution">
    <text evidence="2">The sequence shown here is derived from an EMBL/GenBank/DDBJ whole genome shotgun (WGS) entry which is preliminary data.</text>
</comment>
<feature type="transmembrane region" description="Helical" evidence="1">
    <location>
        <begin position="135"/>
        <end position="152"/>
    </location>
</feature>
<dbReference type="Proteomes" id="UP001150569">
    <property type="component" value="Unassembled WGS sequence"/>
</dbReference>
<keyword evidence="1" id="KW-0812">Transmembrane</keyword>
<dbReference type="AlphaFoldDB" id="A0A9W7ZRC0"/>
<proteinExistence type="predicted"/>
<evidence type="ECO:0000313" key="3">
    <source>
        <dbReference type="Proteomes" id="UP001150569"/>
    </source>
</evidence>